<dbReference type="AlphaFoldDB" id="A0A9P6B4Y5"/>
<dbReference type="PANTHER" id="PTHR41677">
    <property type="entry name" value="YALI0B19030P"/>
    <property type="match status" value="1"/>
</dbReference>
<feature type="region of interest" description="Disordered" evidence="1">
    <location>
        <begin position="136"/>
        <end position="161"/>
    </location>
</feature>
<evidence type="ECO:0000256" key="1">
    <source>
        <dbReference type="SAM" id="MobiDB-lite"/>
    </source>
</evidence>
<evidence type="ECO:0000313" key="2">
    <source>
        <dbReference type="EMBL" id="KAF9517640.1"/>
    </source>
</evidence>
<dbReference type="EMBL" id="MU128930">
    <property type="protein sequence ID" value="KAF9517640.1"/>
    <property type="molecule type" value="Genomic_DNA"/>
</dbReference>
<keyword evidence="3" id="KW-1185">Reference proteome</keyword>
<evidence type="ECO:0000313" key="3">
    <source>
        <dbReference type="Proteomes" id="UP000886523"/>
    </source>
</evidence>
<gene>
    <name evidence="2" type="ORF">BS47DRAFT_1290641</name>
</gene>
<dbReference type="Proteomes" id="UP000886523">
    <property type="component" value="Unassembled WGS sequence"/>
</dbReference>
<dbReference type="PANTHER" id="PTHR41677:SF1">
    <property type="entry name" value="FE2OG DIOXYGENASE DOMAIN-CONTAINING PROTEIN"/>
    <property type="match status" value="1"/>
</dbReference>
<protein>
    <submittedName>
        <fullName evidence="2">Uncharacterized protein</fullName>
    </submittedName>
</protein>
<name>A0A9P6B4Y5_9AGAM</name>
<sequence>MVIFDAATHLAYQKPARRYTMAELGLKNGISDIGVTDPFPFLSAEGVRALRGDVFSKNVVDKYVTSSYLASCQIRGMDRESVPFIHDLWTHPDTLKACSEAAGVDLVPIMPYELGHTNIQTPSRNAVKETLASLGPEPLPALVPSTESDSDSSDEEARGAEPVVHWHNDSYPWVCVVMLSDCSTMRGGETAVECGDGTVKKIRGPGLGFAVMMQGRYIRHSALNAFGAPERVTMVTSFRARDPEVRDESVLTTIRPISKLDPLYFQWVAYRMNLLAERFRKRAQDR</sequence>
<dbReference type="OrthoDB" id="10256055at2759"/>
<reference evidence="2" key="1">
    <citation type="journal article" date="2020" name="Nat. Commun.">
        <title>Large-scale genome sequencing of mycorrhizal fungi provides insights into the early evolution of symbiotic traits.</title>
        <authorList>
            <person name="Miyauchi S."/>
            <person name="Kiss E."/>
            <person name="Kuo A."/>
            <person name="Drula E."/>
            <person name="Kohler A."/>
            <person name="Sanchez-Garcia M."/>
            <person name="Morin E."/>
            <person name="Andreopoulos B."/>
            <person name="Barry K.W."/>
            <person name="Bonito G."/>
            <person name="Buee M."/>
            <person name="Carver A."/>
            <person name="Chen C."/>
            <person name="Cichocki N."/>
            <person name="Clum A."/>
            <person name="Culley D."/>
            <person name="Crous P.W."/>
            <person name="Fauchery L."/>
            <person name="Girlanda M."/>
            <person name="Hayes R.D."/>
            <person name="Keri Z."/>
            <person name="LaButti K."/>
            <person name="Lipzen A."/>
            <person name="Lombard V."/>
            <person name="Magnuson J."/>
            <person name="Maillard F."/>
            <person name="Murat C."/>
            <person name="Nolan M."/>
            <person name="Ohm R.A."/>
            <person name="Pangilinan J."/>
            <person name="Pereira M.F."/>
            <person name="Perotto S."/>
            <person name="Peter M."/>
            <person name="Pfister S."/>
            <person name="Riley R."/>
            <person name="Sitrit Y."/>
            <person name="Stielow J.B."/>
            <person name="Szollosi G."/>
            <person name="Zifcakova L."/>
            <person name="Stursova M."/>
            <person name="Spatafora J.W."/>
            <person name="Tedersoo L."/>
            <person name="Vaario L.M."/>
            <person name="Yamada A."/>
            <person name="Yan M."/>
            <person name="Wang P."/>
            <person name="Xu J."/>
            <person name="Bruns T."/>
            <person name="Baldrian P."/>
            <person name="Vilgalys R."/>
            <person name="Dunand C."/>
            <person name="Henrissat B."/>
            <person name="Grigoriev I.V."/>
            <person name="Hibbett D."/>
            <person name="Nagy L.G."/>
            <person name="Martin F.M."/>
        </authorList>
    </citation>
    <scope>NUCLEOTIDE SEQUENCE</scope>
    <source>
        <strain evidence="2">UP504</strain>
    </source>
</reference>
<proteinExistence type="predicted"/>
<organism evidence="2 3">
    <name type="scientific">Hydnum rufescens UP504</name>
    <dbReference type="NCBI Taxonomy" id="1448309"/>
    <lineage>
        <taxon>Eukaryota</taxon>
        <taxon>Fungi</taxon>
        <taxon>Dikarya</taxon>
        <taxon>Basidiomycota</taxon>
        <taxon>Agaricomycotina</taxon>
        <taxon>Agaricomycetes</taxon>
        <taxon>Cantharellales</taxon>
        <taxon>Hydnaceae</taxon>
        <taxon>Hydnum</taxon>
    </lineage>
</organism>
<accession>A0A9P6B4Y5</accession>
<comment type="caution">
    <text evidence="2">The sequence shown here is derived from an EMBL/GenBank/DDBJ whole genome shotgun (WGS) entry which is preliminary data.</text>
</comment>